<protein>
    <submittedName>
        <fullName evidence="2">NADP-dependent oxidoreductase</fullName>
    </submittedName>
</protein>
<dbReference type="Gene3D" id="3.90.180.10">
    <property type="entry name" value="Medium-chain alcohol dehydrogenases, catalytic domain"/>
    <property type="match status" value="1"/>
</dbReference>
<name>A0ABP8E1F1_9MICO</name>
<dbReference type="PANTHER" id="PTHR43205:SF7">
    <property type="entry name" value="PROSTAGLANDIN REDUCTASE 1"/>
    <property type="match status" value="1"/>
</dbReference>
<dbReference type="EMBL" id="BAABAU010000001">
    <property type="protein sequence ID" value="GAA4266030.1"/>
    <property type="molecule type" value="Genomic_DNA"/>
</dbReference>
<feature type="domain" description="Alcohol dehydrogenase-like C-terminal" evidence="1">
    <location>
        <begin position="87"/>
        <end position="208"/>
    </location>
</feature>
<dbReference type="InterPro" id="IPR036291">
    <property type="entry name" value="NAD(P)-bd_dom_sf"/>
</dbReference>
<dbReference type="SUPFAM" id="SSF51735">
    <property type="entry name" value="NAD(P)-binding Rossmann-fold domains"/>
    <property type="match status" value="1"/>
</dbReference>
<dbReference type="Gene3D" id="3.40.50.720">
    <property type="entry name" value="NAD(P)-binding Rossmann-like Domain"/>
    <property type="match status" value="1"/>
</dbReference>
<evidence type="ECO:0000313" key="3">
    <source>
        <dbReference type="Proteomes" id="UP001501594"/>
    </source>
</evidence>
<comment type="caution">
    <text evidence="2">The sequence shown here is derived from an EMBL/GenBank/DDBJ whole genome shotgun (WGS) entry which is preliminary data.</text>
</comment>
<dbReference type="Pfam" id="PF00107">
    <property type="entry name" value="ADH_zinc_N"/>
    <property type="match status" value="1"/>
</dbReference>
<dbReference type="PANTHER" id="PTHR43205">
    <property type="entry name" value="PROSTAGLANDIN REDUCTASE"/>
    <property type="match status" value="1"/>
</dbReference>
<sequence>MSNCVGLVVASRDERAPVGTQVATYSGWTEYATLRLEDNDLADPDMGDERDWIQTLGTPGVTALIGLRDVARLQGGEVVAISGAAGAVGGVAVQVAKAAGARVISIAGGPSRVRHTVDTLGADLGLDYTSPDFDEQLAQASAGGIDIFFDNVGGKLLERMIGHLGTHGRAVISGTISTYAGGSDNGITIDTADLLLERKIVQAFNVGDHYAASLLPARETLAAGIRNGSIKTVVTEYDGLGSAPEALAAVFRSGSGDVGKRIVRIGY</sequence>
<gene>
    <name evidence="2" type="ORF">GCM10022256_16420</name>
</gene>
<evidence type="ECO:0000259" key="1">
    <source>
        <dbReference type="Pfam" id="PF00107"/>
    </source>
</evidence>
<organism evidence="2 3">
    <name type="scientific">Frondihabitans peucedani</name>
    <dbReference type="NCBI Taxonomy" id="598626"/>
    <lineage>
        <taxon>Bacteria</taxon>
        <taxon>Bacillati</taxon>
        <taxon>Actinomycetota</taxon>
        <taxon>Actinomycetes</taxon>
        <taxon>Micrococcales</taxon>
        <taxon>Microbacteriaceae</taxon>
        <taxon>Frondihabitans</taxon>
    </lineage>
</organism>
<dbReference type="InterPro" id="IPR013149">
    <property type="entry name" value="ADH-like_C"/>
</dbReference>
<evidence type="ECO:0000313" key="2">
    <source>
        <dbReference type="EMBL" id="GAA4266030.1"/>
    </source>
</evidence>
<proteinExistence type="predicted"/>
<dbReference type="InterPro" id="IPR045010">
    <property type="entry name" value="MDR_fam"/>
</dbReference>
<dbReference type="Proteomes" id="UP001501594">
    <property type="component" value="Unassembled WGS sequence"/>
</dbReference>
<accession>A0ABP8E1F1</accession>
<keyword evidence="3" id="KW-1185">Reference proteome</keyword>
<reference evidence="3" key="1">
    <citation type="journal article" date="2019" name="Int. J. Syst. Evol. Microbiol.">
        <title>The Global Catalogue of Microorganisms (GCM) 10K type strain sequencing project: providing services to taxonomists for standard genome sequencing and annotation.</title>
        <authorList>
            <consortium name="The Broad Institute Genomics Platform"/>
            <consortium name="The Broad Institute Genome Sequencing Center for Infectious Disease"/>
            <person name="Wu L."/>
            <person name="Ma J."/>
        </authorList>
    </citation>
    <scope>NUCLEOTIDE SEQUENCE [LARGE SCALE GENOMIC DNA]</scope>
    <source>
        <strain evidence="3">JCM 17442</strain>
    </source>
</reference>